<protein>
    <submittedName>
        <fullName evidence="2">GAF domain-containing protein</fullName>
    </submittedName>
</protein>
<organism evidence="2 3">
    <name type="scientific">Fictibacillus fluitans</name>
    <dbReference type="NCBI Taxonomy" id="3058422"/>
    <lineage>
        <taxon>Bacteria</taxon>
        <taxon>Bacillati</taxon>
        <taxon>Bacillota</taxon>
        <taxon>Bacilli</taxon>
        <taxon>Bacillales</taxon>
        <taxon>Fictibacillaceae</taxon>
        <taxon>Fictibacillus</taxon>
    </lineage>
</organism>
<comment type="caution">
    <text evidence="2">The sequence shown here is derived from an EMBL/GenBank/DDBJ whole genome shotgun (WGS) entry which is preliminary data.</text>
</comment>
<gene>
    <name evidence="2" type="ORF">QYB97_08880</name>
</gene>
<dbReference type="InterPro" id="IPR051932">
    <property type="entry name" value="Bact_StressResp_Reg"/>
</dbReference>
<accession>A0ABT8HUY5</accession>
<dbReference type="PROSITE" id="PS50801">
    <property type="entry name" value="STAS"/>
    <property type="match status" value="1"/>
</dbReference>
<evidence type="ECO:0000259" key="1">
    <source>
        <dbReference type="PROSITE" id="PS50801"/>
    </source>
</evidence>
<dbReference type="InterPro" id="IPR036513">
    <property type="entry name" value="STAS_dom_sf"/>
</dbReference>
<dbReference type="PANTHER" id="PTHR33745">
    <property type="entry name" value="RSBT ANTAGONIST PROTEIN RSBS-RELATED"/>
    <property type="match status" value="1"/>
</dbReference>
<dbReference type="CDD" id="cd07041">
    <property type="entry name" value="STAS_RsbR_RsbS_like"/>
    <property type="match status" value="1"/>
</dbReference>
<evidence type="ECO:0000313" key="2">
    <source>
        <dbReference type="EMBL" id="MDN4524587.1"/>
    </source>
</evidence>
<proteinExistence type="predicted"/>
<dbReference type="RefSeq" id="WP_301165627.1">
    <property type="nucleotide sequence ID" value="NZ_JAUHTR010000003.1"/>
</dbReference>
<feature type="domain" description="STAS" evidence="1">
    <location>
        <begin position="163"/>
        <end position="274"/>
    </location>
</feature>
<dbReference type="SUPFAM" id="SSF55781">
    <property type="entry name" value="GAF domain-like"/>
    <property type="match status" value="1"/>
</dbReference>
<sequence length="281" mass="31220">MNKRSLVTPFSDFEEAADSILSLMSKFISINTLFIARNDTFTNEMVKVHNRDYVLLNEGDQLPFRETYCNLSVENGRNALVIADISEDPLTKNLSVTRNLGNGSFIGIPIYYENGENYGTICGLDQESFSFTEEHIELFTTMASLMTYVLGLSRANKEINHLSAPIISITKGVAILPIIGEITESRAEAIIHLTLEKTQTLSLESLVIDLSAITQINEYVTNYLLTITKTLSLLGVYPIITGFRPDMARRSVDSAEELADITIKGSLEDALTHIGFSLIQH</sequence>
<dbReference type="InterPro" id="IPR029016">
    <property type="entry name" value="GAF-like_dom_sf"/>
</dbReference>
<reference evidence="2" key="1">
    <citation type="submission" date="2023-07" db="EMBL/GenBank/DDBJ databases">
        <title>Fictibacillus sp. isolated from freshwater pond.</title>
        <authorList>
            <person name="Kirdat K."/>
            <person name="Bhat A."/>
            <person name="Mourya A."/>
            <person name="Yadav A."/>
        </authorList>
    </citation>
    <scope>NUCLEOTIDE SEQUENCE</scope>
    <source>
        <strain evidence="2">NE201</strain>
    </source>
</reference>
<dbReference type="InterPro" id="IPR002645">
    <property type="entry name" value="STAS_dom"/>
</dbReference>
<dbReference type="Gene3D" id="3.30.450.40">
    <property type="match status" value="1"/>
</dbReference>
<dbReference type="EMBL" id="JAUHTR010000003">
    <property type="protein sequence ID" value="MDN4524587.1"/>
    <property type="molecule type" value="Genomic_DNA"/>
</dbReference>
<evidence type="ECO:0000313" key="3">
    <source>
        <dbReference type="Proteomes" id="UP001172721"/>
    </source>
</evidence>
<dbReference type="Proteomes" id="UP001172721">
    <property type="component" value="Unassembled WGS sequence"/>
</dbReference>
<dbReference type="Pfam" id="PF01740">
    <property type="entry name" value="STAS"/>
    <property type="match status" value="1"/>
</dbReference>
<name>A0ABT8HUY5_9BACL</name>
<dbReference type="Gene3D" id="3.30.750.24">
    <property type="entry name" value="STAS domain"/>
    <property type="match status" value="1"/>
</dbReference>
<keyword evidence="3" id="KW-1185">Reference proteome</keyword>
<dbReference type="InterPro" id="IPR003018">
    <property type="entry name" value="GAF"/>
</dbReference>
<dbReference type="SUPFAM" id="SSF52091">
    <property type="entry name" value="SpoIIaa-like"/>
    <property type="match status" value="1"/>
</dbReference>
<dbReference type="Pfam" id="PF13185">
    <property type="entry name" value="GAF_2"/>
    <property type="match status" value="1"/>
</dbReference>